<accession>A0A0F9VGA2</accession>
<feature type="compositionally biased region" description="Basic and acidic residues" evidence="9">
    <location>
        <begin position="237"/>
        <end position="247"/>
    </location>
</feature>
<dbReference type="GO" id="GO:0044781">
    <property type="term" value="P:bacterial-type flagellum organization"/>
    <property type="evidence" value="ECO:0007669"/>
    <property type="project" value="UniProtKB-KW"/>
</dbReference>
<proteinExistence type="inferred from homology"/>
<dbReference type="EMBL" id="LAZR01000028">
    <property type="protein sequence ID" value="KKO03075.1"/>
    <property type="molecule type" value="Genomic_DNA"/>
</dbReference>
<dbReference type="GO" id="GO:0005829">
    <property type="term" value="C:cytosol"/>
    <property type="evidence" value="ECO:0007669"/>
    <property type="project" value="TreeGrafter"/>
</dbReference>
<dbReference type="SUPFAM" id="SSF160527">
    <property type="entry name" value="V-type ATPase subunit E-like"/>
    <property type="match status" value="1"/>
</dbReference>
<dbReference type="InterPro" id="IPR000563">
    <property type="entry name" value="Flag_FliH"/>
</dbReference>
<evidence type="ECO:0000256" key="4">
    <source>
        <dbReference type="ARBA" id="ARBA00022448"/>
    </source>
</evidence>
<dbReference type="GO" id="GO:0071973">
    <property type="term" value="P:bacterial-type flagellum-dependent cell motility"/>
    <property type="evidence" value="ECO:0007669"/>
    <property type="project" value="InterPro"/>
</dbReference>
<keyword evidence="5" id="KW-0963">Cytoplasm</keyword>
<dbReference type="PANTHER" id="PTHR34982:SF1">
    <property type="entry name" value="FLAGELLAR ASSEMBLY PROTEIN FLIH"/>
    <property type="match status" value="1"/>
</dbReference>
<evidence type="ECO:0000313" key="11">
    <source>
        <dbReference type="EMBL" id="KKO03075.1"/>
    </source>
</evidence>
<comment type="function">
    <text evidence="1">Needed for flagellar regrowth and assembly.</text>
</comment>
<comment type="caution">
    <text evidence="11">The sequence shown here is derived from an EMBL/GenBank/DDBJ whole genome shotgun (WGS) entry which is preliminary data.</text>
</comment>
<comment type="subcellular location">
    <subcellularLocation>
        <location evidence="2">Cytoplasm</location>
    </subcellularLocation>
</comment>
<dbReference type="GO" id="GO:0015031">
    <property type="term" value="P:protein transport"/>
    <property type="evidence" value="ECO:0007669"/>
    <property type="project" value="UniProtKB-KW"/>
</dbReference>
<evidence type="ECO:0000256" key="7">
    <source>
        <dbReference type="ARBA" id="ARBA00022927"/>
    </source>
</evidence>
<dbReference type="NCBIfam" id="NF004269">
    <property type="entry name" value="PRK05687.1-5"/>
    <property type="match status" value="1"/>
</dbReference>
<dbReference type="InterPro" id="IPR051472">
    <property type="entry name" value="T3SS_Stator/FliH"/>
</dbReference>
<evidence type="ECO:0000256" key="9">
    <source>
        <dbReference type="SAM" id="MobiDB-lite"/>
    </source>
</evidence>
<evidence type="ECO:0000259" key="10">
    <source>
        <dbReference type="Pfam" id="PF02108"/>
    </source>
</evidence>
<keyword evidence="7" id="KW-0653">Protein transport</keyword>
<keyword evidence="8" id="KW-1006">Bacterial flagellum protein export</keyword>
<dbReference type="PRINTS" id="PR01003">
    <property type="entry name" value="FLGFLIH"/>
</dbReference>
<evidence type="ECO:0000256" key="6">
    <source>
        <dbReference type="ARBA" id="ARBA00022795"/>
    </source>
</evidence>
<keyword evidence="4" id="KW-0813">Transport</keyword>
<sequence length="274" mass="31062">MASNKSDSELLRGGQVEAFSLWDLPSFDSAPHKVELERDVPEPEEQLDDALGEAEEELEVVKPFTVEELEQIRQEAYNDGFSTGEKDGFHAGQLKGQQEARTVLDARLAELETLMNQLMMPLQTQDEQIEDMLLQMLEAMLREVLQREMREDKTQILQVLRGALKALPVGAGNIRIYLNPNDFEAVKALRERHEESWRLLEDDSLMAGGCRIETEHSQVDATLETRLQQLIAQLYEERREQRAHPPEADLSITPPSTTPTRANDDNDGSDNEPA</sequence>
<dbReference type="GO" id="GO:0003774">
    <property type="term" value="F:cytoskeletal motor activity"/>
    <property type="evidence" value="ECO:0007669"/>
    <property type="project" value="InterPro"/>
</dbReference>
<comment type="similarity">
    <text evidence="3">Belongs to the FliH family.</text>
</comment>
<dbReference type="AlphaFoldDB" id="A0A0F9VGA2"/>
<evidence type="ECO:0000256" key="5">
    <source>
        <dbReference type="ARBA" id="ARBA00022490"/>
    </source>
</evidence>
<dbReference type="GO" id="GO:0009288">
    <property type="term" value="C:bacterial-type flagellum"/>
    <property type="evidence" value="ECO:0007669"/>
    <property type="project" value="InterPro"/>
</dbReference>
<gene>
    <name evidence="11" type="ORF">LCGC14_0099960</name>
</gene>
<organism evidence="11">
    <name type="scientific">marine sediment metagenome</name>
    <dbReference type="NCBI Taxonomy" id="412755"/>
    <lineage>
        <taxon>unclassified sequences</taxon>
        <taxon>metagenomes</taxon>
        <taxon>ecological metagenomes</taxon>
    </lineage>
</organism>
<feature type="domain" description="Flagellar assembly protein FliH/Type III secretion system HrpE" evidence="10">
    <location>
        <begin position="108"/>
        <end position="230"/>
    </location>
</feature>
<name>A0A0F9VGA2_9ZZZZ</name>
<evidence type="ECO:0000256" key="3">
    <source>
        <dbReference type="ARBA" id="ARBA00006602"/>
    </source>
</evidence>
<dbReference type="PANTHER" id="PTHR34982">
    <property type="entry name" value="YOP PROTEINS TRANSLOCATION PROTEIN L"/>
    <property type="match status" value="1"/>
</dbReference>
<evidence type="ECO:0000256" key="8">
    <source>
        <dbReference type="ARBA" id="ARBA00023225"/>
    </source>
</evidence>
<evidence type="ECO:0000256" key="2">
    <source>
        <dbReference type="ARBA" id="ARBA00004496"/>
    </source>
</evidence>
<dbReference type="InterPro" id="IPR018035">
    <property type="entry name" value="Flagellar_FliH/T3SS_HrpE"/>
</dbReference>
<protein>
    <recommendedName>
        <fullName evidence="10">Flagellar assembly protein FliH/Type III secretion system HrpE domain-containing protein</fullName>
    </recommendedName>
</protein>
<dbReference type="Pfam" id="PF02108">
    <property type="entry name" value="FliH"/>
    <property type="match status" value="1"/>
</dbReference>
<keyword evidence="6" id="KW-1005">Bacterial flagellum biogenesis</keyword>
<evidence type="ECO:0000256" key="1">
    <source>
        <dbReference type="ARBA" id="ARBA00003041"/>
    </source>
</evidence>
<feature type="compositionally biased region" description="Acidic residues" evidence="9">
    <location>
        <begin position="265"/>
        <end position="274"/>
    </location>
</feature>
<feature type="region of interest" description="Disordered" evidence="9">
    <location>
        <begin position="237"/>
        <end position="274"/>
    </location>
</feature>
<reference evidence="11" key="1">
    <citation type="journal article" date="2015" name="Nature">
        <title>Complex archaea that bridge the gap between prokaryotes and eukaryotes.</title>
        <authorList>
            <person name="Spang A."/>
            <person name="Saw J.H."/>
            <person name="Jorgensen S.L."/>
            <person name="Zaremba-Niedzwiedzka K."/>
            <person name="Martijn J."/>
            <person name="Lind A.E."/>
            <person name="van Eijk R."/>
            <person name="Schleper C."/>
            <person name="Guy L."/>
            <person name="Ettema T.J."/>
        </authorList>
    </citation>
    <scope>NUCLEOTIDE SEQUENCE</scope>
</reference>